<dbReference type="PROSITE" id="PS50835">
    <property type="entry name" value="IG_LIKE"/>
    <property type="match status" value="3"/>
</dbReference>
<dbReference type="SUPFAM" id="SSF49265">
    <property type="entry name" value="Fibronectin type III"/>
    <property type="match status" value="1"/>
</dbReference>
<keyword evidence="3" id="KW-0393">Immunoglobulin domain</keyword>
<dbReference type="PANTHER" id="PTHR45080:SF33">
    <property type="entry name" value="IG-LIKE DOMAIN-CONTAINING PROTEIN"/>
    <property type="match status" value="1"/>
</dbReference>
<protein>
    <submittedName>
        <fullName evidence="7">Uncharacterized protein</fullName>
    </submittedName>
</protein>
<evidence type="ECO:0000259" key="5">
    <source>
        <dbReference type="PROSITE" id="PS50835"/>
    </source>
</evidence>
<dbReference type="InterPro" id="IPR003599">
    <property type="entry name" value="Ig_sub"/>
</dbReference>
<dbReference type="GO" id="GO:0007156">
    <property type="term" value="P:homophilic cell adhesion via plasma membrane adhesion molecules"/>
    <property type="evidence" value="ECO:0007669"/>
    <property type="project" value="TreeGrafter"/>
</dbReference>
<dbReference type="PANTHER" id="PTHR45080">
    <property type="entry name" value="CONTACTIN 5"/>
    <property type="match status" value="1"/>
</dbReference>
<dbReference type="FunFam" id="2.60.40.10:FF:000032">
    <property type="entry name" value="palladin isoform X1"/>
    <property type="match status" value="1"/>
</dbReference>
<evidence type="ECO:0000256" key="3">
    <source>
        <dbReference type="ARBA" id="ARBA00023319"/>
    </source>
</evidence>
<evidence type="ECO:0000256" key="1">
    <source>
        <dbReference type="ARBA" id="ARBA00022737"/>
    </source>
</evidence>
<dbReference type="InterPro" id="IPR013098">
    <property type="entry name" value="Ig_I-set"/>
</dbReference>
<dbReference type="SMART" id="SM00408">
    <property type="entry name" value="IGc2"/>
    <property type="match status" value="3"/>
</dbReference>
<dbReference type="SMART" id="SM00060">
    <property type="entry name" value="FN3"/>
    <property type="match status" value="1"/>
</dbReference>
<dbReference type="Pfam" id="PF13927">
    <property type="entry name" value="Ig_3"/>
    <property type="match status" value="1"/>
</dbReference>
<keyword evidence="8" id="KW-1185">Reference proteome</keyword>
<evidence type="ECO:0000313" key="7">
    <source>
        <dbReference type="EMBL" id="CAL4159892.1"/>
    </source>
</evidence>
<keyword evidence="1" id="KW-0677">Repeat</keyword>
<dbReference type="CDD" id="cd00096">
    <property type="entry name" value="Ig"/>
    <property type="match status" value="1"/>
</dbReference>
<dbReference type="GO" id="GO:0005886">
    <property type="term" value="C:plasma membrane"/>
    <property type="evidence" value="ECO:0007669"/>
    <property type="project" value="TreeGrafter"/>
</dbReference>
<dbReference type="InterPro" id="IPR036179">
    <property type="entry name" value="Ig-like_dom_sf"/>
</dbReference>
<dbReference type="CDD" id="cd00063">
    <property type="entry name" value="FN3"/>
    <property type="match status" value="1"/>
</dbReference>
<keyword evidence="4" id="KW-0732">Signal</keyword>
<evidence type="ECO:0000259" key="6">
    <source>
        <dbReference type="PROSITE" id="PS50853"/>
    </source>
</evidence>
<dbReference type="InterPro" id="IPR050958">
    <property type="entry name" value="Cell_Adh-Cytoskel_Orgn"/>
</dbReference>
<dbReference type="EMBL" id="CAXKWB010043801">
    <property type="protein sequence ID" value="CAL4159892.1"/>
    <property type="molecule type" value="Genomic_DNA"/>
</dbReference>
<feature type="chain" id="PRO_5043988115" evidence="4">
    <location>
        <begin position="19"/>
        <end position="480"/>
    </location>
</feature>
<proteinExistence type="predicted"/>
<dbReference type="PROSITE" id="PS50853">
    <property type="entry name" value="FN3"/>
    <property type="match status" value="1"/>
</dbReference>
<feature type="domain" description="Ig-like" evidence="5">
    <location>
        <begin position="152"/>
        <end position="236"/>
    </location>
</feature>
<keyword evidence="2" id="KW-1015">Disulfide bond</keyword>
<dbReference type="Pfam" id="PF07679">
    <property type="entry name" value="I-set"/>
    <property type="match status" value="1"/>
</dbReference>
<evidence type="ECO:0000256" key="2">
    <source>
        <dbReference type="ARBA" id="ARBA00023157"/>
    </source>
</evidence>
<reference evidence="7 8" key="1">
    <citation type="submission" date="2024-05" db="EMBL/GenBank/DDBJ databases">
        <authorList>
            <person name="Wallberg A."/>
        </authorList>
    </citation>
    <scope>NUCLEOTIDE SEQUENCE [LARGE SCALE GENOMIC DNA]</scope>
</reference>
<sequence length="480" mass="53593">MMFKIVLAFAALLAVATGLPQYEDEYDYDYEEYAEDETEDPPPTPHFTVTQQLFTVAVGEDVSFPCDIEDLGPYMLFFKFKSARGRSRSPKTIFVGDMQVHKSKSGQSRYSKAGSSFTLTGVRKFDAGEYVCVVEADDGNQEIVHTLDVQYPATVSRVSKETQHVEQGKSVTLECTAEGNPVPLITWSKHGGHMPSGRPEEEGDPQNFCHVKKTFHDEGTYICTASNGIGDPSKTSMDVLVEYMPDINTEEAILHTGKGDSAKLVCIVHGRPLPTVAWYKSGEPVNIDRHISSHDGAHHHTLTIDQVIDKDFGEYTCEASNTYGIARSSLSLTGLPKKAKLTSSANGGEKESYTLTWTTESFSRPVQLRIKYRKLEDDENMQNPNIWHSVSTLLTGEEGLGLETNGQSHYMRHNITNLEPATDYEVIVLVENEFGWSSNSDKFQFHTRREVYLTHQSTGDCSLLKMNLSLLMLSILARFL</sequence>
<dbReference type="GO" id="GO:0008046">
    <property type="term" value="F:axon guidance receptor activity"/>
    <property type="evidence" value="ECO:0007669"/>
    <property type="project" value="TreeGrafter"/>
</dbReference>
<evidence type="ECO:0000256" key="4">
    <source>
        <dbReference type="SAM" id="SignalP"/>
    </source>
</evidence>
<dbReference type="GO" id="GO:0050808">
    <property type="term" value="P:synapse organization"/>
    <property type="evidence" value="ECO:0007669"/>
    <property type="project" value="TreeGrafter"/>
</dbReference>
<dbReference type="SUPFAM" id="SSF48726">
    <property type="entry name" value="Immunoglobulin"/>
    <property type="match status" value="3"/>
</dbReference>
<accession>A0AAV2S500</accession>
<name>A0AAV2S500_MEGNR</name>
<dbReference type="Gene3D" id="2.60.40.10">
    <property type="entry name" value="Immunoglobulins"/>
    <property type="match status" value="4"/>
</dbReference>
<organism evidence="7 8">
    <name type="scientific">Meganyctiphanes norvegica</name>
    <name type="common">Northern krill</name>
    <name type="synonym">Thysanopoda norvegica</name>
    <dbReference type="NCBI Taxonomy" id="48144"/>
    <lineage>
        <taxon>Eukaryota</taxon>
        <taxon>Metazoa</taxon>
        <taxon>Ecdysozoa</taxon>
        <taxon>Arthropoda</taxon>
        <taxon>Crustacea</taxon>
        <taxon>Multicrustacea</taxon>
        <taxon>Malacostraca</taxon>
        <taxon>Eumalacostraca</taxon>
        <taxon>Eucarida</taxon>
        <taxon>Euphausiacea</taxon>
        <taxon>Euphausiidae</taxon>
        <taxon>Meganyctiphanes</taxon>
    </lineage>
</organism>
<dbReference type="GO" id="GO:0030424">
    <property type="term" value="C:axon"/>
    <property type="evidence" value="ECO:0007669"/>
    <property type="project" value="TreeGrafter"/>
</dbReference>
<gene>
    <name evidence="7" type="ORF">MNOR_LOCUS32348</name>
</gene>
<dbReference type="AlphaFoldDB" id="A0AAV2S500"/>
<feature type="domain" description="Ig-like" evidence="5">
    <location>
        <begin position="45"/>
        <end position="148"/>
    </location>
</feature>
<feature type="signal peptide" evidence="4">
    <location>
        <begin position="1"/>
        <end position="18"/>
    </location>
</feature>
<dbReference type="Proteomes" id="UP001497623">
    <property type="component" value="Unassembled WGS sequence"/>
</dbReference>
<dbReference type="InterPro" id="IPR013783">
    <property type="entry name" value="Ig-like_fold"/>
</dbReference>
<feature type="domain" description="Ig-like" evidence="5">
    <location>
        <begin position="245"/>
        <end position="333"/>
    </location>
</feature>
<dbReference type="SMART" id="SM00409">
    <property type="entry name" value="IG"/>
    <property type="match status" value="3"/>
</dbReference>
<dbReference type="InterPro" id="IPR003961">
    <property type="entry name" value="FN3_dom"/>
</dbReference>
<evidence type="ECO:0000313" key="8">
    <source>
        <dbReference type="Proteomes" id="UP001497623"/>
    </source>
</evidence>
<dbReference type="InterPro" id="IPR036116">
    <property type="entry name" value="FN3_sf"/>
</dbReference>
<dbReference type="InterPro" id="IPR003598">
    <property type="entry name" value="Ig_sub2"/>
</dbReference>
<feature type="domain" description="Fibronectin type-III" evidence="6">
    <location>
        <begin position="337"/>
        <end position="450"/>
    </location>
</feature>
<dbReference type="GO" id="GO:0043025">
    <property type="term" value="C:neuronal cell body"/>
    <property type="evidence" value="ECO:0007669"/>
    <property type="project" value="TreeGrafter"/>
</dbReference>
<feature type="non-terminal residue" evidence="7">
    <location>
        <position position="480"/>
    </location>
</feature>
<comment type="caution">
    <text evidence="7">The sequence shown here is derived from an EMBL/GenBank/DDBJ whole genome shotgun (WGS) entry which is preliminary data.</text>
</comment>
<dbReference type="InterPro" id="IPR007110">
    <property type="entry name" value="Ig-like_dom"/>
</dbReference>